<organism evidence="2 3">
    <name type="scientific">Anaerobacillus alkalidiazotrophicus</name>
    <dbReference type="NCBI Taxonomy" id="472963"/>
    <lineage>
        <taxon>Bacteria</taxon>
        <taxon>Bacillati</taxon>
        <taxon>Bacillota</taxon>
        <taxon>Bacilli</taxon>
        <taxon>Bacillales</taxon>
        <taxon>Bacillaceae</taxon>
        <taxon>Anaerobacillus</taxon>
    </lineage>
</organism>
<dbReference type="Pfam" id="PF14147">
    <property type="entry name" value="Spore_YhaL"/>
    <property type="match status" value="1"/>
</dbReference>
<proteinExistence type="predicted"/>
<keyword evidence="1" id="KW-1133">Transmembrane helix</keyword>
<feature type="transmembrane region" description="Helical" evidence="1">
    <location>
        <begin position="12"/>
        <end position="29"/>
    </location>
</feature>
<evidence type="ECO:0000313" key="3">
    <source>
        <dbReference type="Proteomes" id="UP000180057"/>
    </source>
</evidence>
<evidence type="ECO:0008006" key="4">
    <source>
        <dbReference type="Google" id="ProtNLM"/>
    </source>
</evidence>
<dbReference type="InterPro" id="IPR025428">
    <property type="entry name" value="Spore_YhaL"/>
</dbReference>
<evidence type="ECO:0000313" key="2">
    <source>
        <dbReference type="EMBL" id="OIJ22445.1"/>
    </source>
</evidence>
<dbReference type="Proteomes" id="UP000180057">
    <property type="component" value="Unassembled WGS sequence"/>
</dbReference>
<dbReference type="EMBL" id="MLQS01000001">
    <property type="protein sequence ID" value="OIJ22445.1"/>
    <property type="molecule type" value="Genomic_DNA"/>
</dbReference>
<reference evidence="2 3" key="1">
    <citation type="submission" date="2016-10" db="EMBL/GenBank/DDBJ databases">
        <title>Draft genome sequences of four alkaliphilic bacteria belonging to the Anaerobacillus genus.</title>
        <authorList>
            <person name="Bassil N.M."/>
            <person name="Lloyd J.R."/>
        </authorList>
    </citation>
    <scope>NUCLEOTIDE SEQUENCE [LARGE SCALE GENOMIC DNA]</scope>
    <source>
        <strain evidence="2 3">DSM 22531</strain>
    </source>
</reference>
<keyword evidence="3" id="KW-1185">Reference proteome</keyword>
<evidence type="ECO:0000256" key="1">
    <source>
        <dbReference type="SAM" id="Phobius"/>
    </source>
</evidence>
<keyword evidence="1" id="KW-0812">Transmembrane</keyword>
<comment type="caution">
    <text evidence="2">The sequence shown here is derived from an EMBL/GenBank/DDBJ whole genome shotgun (WGS) entry which is preliminary data.</text>
</comment>
<accession>A0A1S2MFI4</accession>
<protein>
    <recommendedName>
        <fullName evidence="4">SigE-dependent sporulation protein</fullName>
    </recommendedName>
</protein>
<sequence length="64" mass="7709">MAVLVETSPWWVYLLLAGIIVSGYLSYKYSKEDKEMEQLWIEQEGEIFMEPIRERRKNKQIIND</sequence>
<name>A0A1S2MFI4_9BACI</name>
<keyword evidence="1" id="KW-0472">Membrane</keyword>
<dbReference type="AlphaFoldDB" id="A0A1S2MFI4"/>
<gene>
    <name evidence="2" type="ORF">BKP45_00920</name>
</gene>